<proteinExistence type="predicted"/>
<dbReference type="Proteomes" id="UP001501358">
    <property type="component" value="Unassembled WGS sequence"/>
</dbReference>
<dbReference type="RefSeq" id="WP_344382746.1">
    <property type="nucleotide sequence ID" value="NZ_BAAATA010000008.1"/>
</dbReference>
<dbReference type="SUPFAM" id="SSF160104">
    <property type="entry name" value="Acetoacetate decarboxylase-like"/>
    <property type="match status" value="1"/>
</dbReference>
<organism evidence="1 2">
    <name type="scientific">Streptomyces thermolineatus</name>
    <dbReference type="NCBI Taxonomy" id="44033"/>
    <lineage>
        <taxon>Bacteria</taxon>
        <taxon>Bacillati</taxon>
        <taxon>Actinomycetota</taxon>
        <taxon>Actinomycetes</taxon>
        <taxon>Kitasatosporales</taxon>
        <taxon>Streptomycetaceae</taxon>
        <taxon>Streptomyces</taxon>
    </lineage>
</organism>
<gene>
    <name evidence="1" type="ORF">GCM10010406_19560</name>
</gene>
<evidence type="ECO:0000313" key="1">
    <source>
        <dbReference type="EMBL" id="GAA2483318.1"/>
    </source>
</evidence>
<comment type="caution">
    <text evidence="1">The sequence shown here is derived from an EMBL/GenBank/DDBJ whole genome shotgun (WGS) entry which is preliminary data.</text>
</comment>
<keyword evidence="2" id="KW-1185">Reference proteome</keyword>
<dbReference type="InterPro" id="IPR010451">
    <property type="entry name" value="Acetoacetate_decarboxylase"/>
</dbReference>
<evidence type="ECO:0000313" key="2">
    <source>
        <dbReference type="Proteomes" id="UP001501358"/>
    </source>
</evidence>
<sequence>MSAAPRDDRAAGPAGFLYPAEPWRLVGSLVVSFFRVPSGALPDAVGARIPAGARPVTVAGSTLVAAAFVHYAPGGVLQYDELLTAVPVRYGRRLAVTVPHIWVDSPQSRAGGRELWAIPKDLAVLTRSGRGAAVRAAAYADGAPIASLRAEVGARLLPGRLPSALTTLQRLGGQEVRARSRAAFRPHAVRVSWSFAPSGPLAHLAGRRPWLSLALEDASVAFGTGRARRAVS</sequence>
<accession>A0ABN3LFH1</accession>
<reference evidence="1 2" key="1">
    <citation type="journal article" date="2019" name="Int. J. Syst. Evol. Microbiol.">
        <title>The Global Catalogue of Microorganisms (GCM) 10K type strain sequencing project: providing services to taxonomists for standard genome sequencing and annotation.</title>
        <authorList>
            <consortium name="The Broad Institute Genomics Platform"/>
            <consortium name="The Broad Institute Genome Sequencing Center for Infectious Disease"/>
            <person name="Wu L."/>
            <person name="Ma J."/>
        </authorList>
    </citation>
    <scope>NUCLEOTIDE SEQUENCE [LARGE SCALE GENOMIC DNA]</scope>
    <source>
        <strain evidence="1 2">JCM 6307</strain>
    </source>
</reference>
<dbReference type="EMBL" id="BAAATA010000008">
    <property type="protein sequence ID" value="GAA2483318.1"/>
    <property type="molecule type" value="Genomic_DNA"/>
</dbReference>
<name>A0ABN3LFH1_9ACTN</name>
<dbReference type="Pfam" id="PF06314">
    <property type="entry name" value="ADC"/>
    <property type="match status" value="1"/>
</dbReference>
<protein>
    <submittedName>
        <fullName evidence="1">Acetoacetate decarboxylase family protein</fullName>
    </submittedName>
</protein>
<dbReference type="Gene3D" id="2.40.400.10">
    <property type="entry name" value="Acetoacetate decarboxylase-like"/>
    <property type="match status" value="1"/>
</dbReference>
<dbReference type="InterPro" id="IPR023375">
    <property type="entry name" value="ADC_dom_sf"/>
</dbReference>